<dbReference type="EMBL" id="CM017324">
    <property type="protein sequence ID" value="KAE8036923.1"/>
    <property type="molecule type" value="Genomic_DNA"/>
</dbReference>
<proteinExistence type="predicted"/>
<gene>
    <name evidence="1" type="ORF">FH972_009555</name>
</gene>
<dbReference type="Proteomes" id="UP000327013">
    <property type="component" value="Chromosome 4"/>
</dbReference>
<sequence>MHKRSPNEIQFHTNLNHHDQIIAVPLEQISLDRVCAVRTQNQLEQREGEQPCLGVPCDDDPGAFEQIGGVGRGELLKGTCENGSQGGLGLGLVVGMPNNVVEEGEAGDAGVKDDEG</sequence>
<dbReference type="AlphaFoldDB" id="A0A660KKP0"/>
<reference evidence="1 2" key="1">
    <citation type="submission" date="2019-06" db="EMBL/GenBank/DDBJ databases">
        <title>A chromosomal-level reference genome of Carpinus fangiana (Coryloideae, Betulaceae).</title>
        <authorList>
            <person name="Yang X."/>
            <person name="Wang Z."/>
            <person name="Zhang L."/>
            <person name="Hao G."/>
            <person name="Liu J."/>
            <person name="Yang Y."/>
        </authorList>
    </citation>
    <scope>NUCLEOTIDE SEQUENCE [LARGE SCALE GENOMIC DNA]</scope>
    <source>
        <strain evidence="1">Cfa_2016G</strain>
        <tissue evidence="1">Leaf</tissue>
    </source>
</reference>
<name>A0A660KKP0_9ROSI</name>
<evidence type="ECO:0000313" key="2">
    <source>
        <dbReference type="Proteomes" id="UP000327013"/>
    </source>
</evidence>
<organism evidence="1 2">
    <name type="scientific">Carpinus fangiana</name>
    <dbReference type="NCBI Taxonomy" id="176857"/>
    <lineage>
        <taxon>Eukaryota</taxon>
        <taxon>Viridiplantae</taxon>
        <taxon>Streptophyta</taxon>
        <taxon>Embryophyta</taxon>
        <taxon>Tracheophyta</taxon>
        <taxon>Spermatophyta</taxon>
        <taxon>Magnoliopsida</taxon>
        <taxon>eudicotyledons</taxon>
        <taxon>Gunneridae</taxon>
        <taxon>Pentapetalae</taxon>
        <taxon>rosids</taxon>
        <taxon>fabids</taxon>
        <taxon>Fagales</taxon>
        <taxon>Betulaceae</taxon>
        <taxon>Carpinus</taxon>
    </lineage>
</organism>
<evidence type="ECO:0000313" key="1">
    <source>
        <dbReference type="EMBL" id="KAE8036923.1"/>
    </source>
</evidence>
<accession>A0A660KKP0</accession>
<protein>
    <submittedName>
        <fullName evidence="1">Uncharacterized protein</fullName>
    </submittedName>
</protein>
<keyword evidence="2" id="KW-1185">Reference proteome</keyword>